<organism evidence="2 3">
    <name type="scientific">Stylosanthes scabra</name>
    <dbReference type="NCBI Taxonomy" id="79078"/>
    <lineage>
        <taxon>Eukaryota</taxon>
        <taxon>Viridiplantae</taxon>
        <taxon>Streptophyta</taxon>
        <taxon>Embryophyta</taxon>
        <taxon>Tracheophyta</taxon>
        <taxon>Spermatophyta</taxon>
        <taxon>Magnoliopsida</taxon>
        <taxon>eudicotyledons</taxon>
        <taxon>Gunneridae</taxon>
        <taxon>Pentapetalae</taxon>
        <taxon>rosids</taxon>
        <taxon>fabids</taxon>
        <taxon>Fabales</taxon>
        <taxon>Fabaceae</taxon>
        <taxon>Papilionoideae</taxon>
        <taxon>50 kb inversion clade</taxon>
        <taxon>dalbergioids sensu lato</taxon>
        <taxon>Dalbergieae</taxon>
        <taxon>Pterocarpus clade</taxon>
        <taxon>Stylosanthes</taxon>
    </lineage>
</organism>
<gene>
    <name evidence="2" type="ORF">PIB30_088225</name>
</gene>
<protein>
    <submittedName>
        <fullName evidence="2">Uncharacterized protein</fullName>
    </submittedName>
</protein>
<accession>A0ABU6SUQ8</accession>
<sequence length="55" mass="6030">MTPKGLSPLANRTAKLQQLPTRFSLRLAAFRARQSTKKARPSNTAPAIQDPIIIS</sequence>
<reference evidence="2 3" key="1">
    <citation type="journal article" date="2023" name="Plants (Basel)">
        <title>Bridging the Gap: Combining Genomics and Transcriptomics Approaches to Understand Stylosanthes scabra, an Orphan Legume from the Brazilian Caatinga.</title>
        <authorList>
            <person name="Ferreira-Neto J.R.C."/>
            <person name="da Silva M.D."/>
            <person name="Binneck E."/>
            <person name="de Melo N.F."/>
            <person name="da Silva R.H."/>
            <person name="de Melo A.L.T.M."/>
            <person name="Pandolfi V."/>
            <person name="Bustamante F.O."/>
            <person name="Brasileiro-Vidal A.C."/>
            <person name="Benko-Iseppon A.M."/>
        </authorList>
    </citation>
    <scope>NUCLEOTIDE SEQUENCE [LARGE SCALE GENOMIC DNA]</scope>
    <source>
        <tissue evidence="2">Leaves</tissue>
    </source>
</reference>
<evidence type="ECO:0000313" key="2">
    <source>
        <dbReference type="EMBL" id="MED6139894.1"/>
    </source>
</evidence>
<proteinExistence type="predicted"/>
<name>A0ABU6SUQ8_9FABA</name>
<keyword evidence="3" id="KW-1185">Reference proteome</keyword>
<feature type="region of interest" description="Disordered" evidence="1">
    <location>
        <begin position="33"/>
        <end position="55"/>
    </location>
</feature>
<dbReference type="EMBL" id="JASCZI010062005">
    <property type="protein sequence ID" value="MED6139894.1"/>
    <property type="molecule type" value="Genomic_DNA"/>
</dbReference>
<evidence type="ECO:0000256" key="1">
    <source>
        <dbReference type="SAM" id="MobiDB-lite"/>
    </source>
</evidence>
<dbReference type="Proteomes" id="UP001341840">
    <property type="component" value="Unassembled WGS sequence"/>
</dbReference>
<feature type="non-terminal residue" evidence="2">
    <location>
        <position position="55"/>
    </location>
</feature>
<evidence type="ECO:0000313" key="3">
    <source>
        <dbReference type="Proteomes" id="UP001341840"/>
    </source>
</evidence>
<comment type="caution">
    <text evidence="2">The sequence shown here is derived from an EMBL/GenBank/DDBJ whole genome shotgun (WGS) entry which is preliminary data.</text>
</comment>